<organism evidence="1 4">
    <name type="scientific">Butyricimonas virosa</name>
    <dbReference type="NCBI Taxonomy" id="544645"/>
    <lineage>
        <taxon>Bacteria</taxon>
        <taxon>Pseudomonadati</taxon>
        <taxon>Bacteroidota</taxon>
        <taxon>Bacteroidia</taxon>
        <taxon>Bacteroidales</taxon>
        <taxon>Odoribacteraceae</taxon>
        <taxon>Butyricimonas</taxon>
    </lineage>
</organism>
<dbReference type="Proteomes" id="UP000286063">
    <property type="component" value="Unassembled WGS sequence"/>
</dbReference>
<proteinExistence type="predicted"/>
<dbReference type="EMBL" id="QSCR01000037">
    <property type="protein sequence ID" value="RGY13318.1"/>
    <property type="molecule type" value="Genomic_DNA"/>
</dbReference>
<evidence type="ECO:0000313" key="4">
    <source>
        <dbReference type="Proteomes" id="UP000283589"/>
    </source>
</evidence>
<dbReference type="EMBL" id="QRZA01000035">
    <property type="protein sequence ID" value="RGV31306.1"/>
    <property type="molecule type" value="Genomic_DNA"/>
</dbReference>
<gene>
    <name evidence="1" type="ORF">DWW18_17890</name>
    <name evidence="3" type="ORF">DWZ68_15405</name>
    <name evidence="2" type="ORF">DXA50_16475</name>
</gene>
<evidence type="ECO:0000313" key="1">
    <source>
        <dbReference type="EMBL" id="RGV31306.1"/>
    </source>
</evidence>
<comment type="caution">
    <text evidence="1">The sequence shown here is derived from an EMBL/GenBank/DDBJ whole genome shotgun (WGS) entry which is preliminary data.</text>
</comment>
<dbReference type="InterPro" id="IPR027417">
    <property type="entry name" value="P-loop_NTPase"/>
</dbReference>
<name>A0A412WVF6_9BACT</name>
<evidence type="ECO:0000313" key="2">
    <source>
        <dbReference type="EMBL" id="RGY13318.1"/>
    </source>
</evidence>
<dbReference type="Proteomes" id="UP000283589">
    <property type="component" value="Unassembled WGS sequence"/>
</dbReference>
<dbReference type="Gene3D" id="3.40.50.300">
    <property type="entry name" value="P-loop containing nucleotide triphosphate hydrolases"/>
    <property type="match status" value="1"/>
</dbReference>
<evidence type="ECO:0008006" key="7">
    <source>
        <dbReference type="Google" id="ProtNLM"/>
    </source>
</evidence>
<dbReference type="AlphaFoldDB" id="A0A412WVF6"/>
<evidence type="ECO:0000313" key="6">
    <source>
        <dbReference type="Proteomes" id="UP000286063"/>
    </source>
</evidence>
<dbReference type="Proteomes" id="UP000286038">
    <property type="component" value="Unassembled WGS sequence"/>
</dbReference>
<accession>A0A412WVF6</accession>
<protein>
    <recommendedName>
        <fullName evidence="7">AAA+ ATPase domain-containing protein</fullName>
    </recommendedName>
</protein>
<dbReference type="OrthoDB" id="796468at2"/>
<reference evidence="4 5" key="1">
    <citation type="submission" date="2018-08" db="EMBL/GenBank/DDBJ databases">
        <title>A genome reference for cultivated species of the human gut microbiota.</title>
        <authorList>
            <person name="Zou Y."/>
            <person name="Xue W."/>
            <person name="Luo G."/>
        </authorList>
    </citation>
    <scope>NUCLEOTIDE SEQUENCE [LARGE SCALE GENOMIC DNA]</scope>
    <source>
        <strain evidence="1 4">AF14-49</strain>
        <strain evidence="3 5">AF34-33</strain>
        <strain evidence="2 6">OF02-7</strain>
    </source>
</reference>
<sequence>MSQAISIDNLLKKKYRKLGFTGEWHEAFGDPVLGGSWFVYGASSNGKSSFVQQLTRYLAELGLNIEYVSLEEGAEDTMQQAALRAEWRSVKRKIRIMEPIEFDDFAERVAKPKSADVFVIDTIQYFGEEVRFKQYLKLRRDNPGKLFIYISHLKGKQPDGKAAMKVMRDSSLKIWVEGYRAISKGRYIGPRGYYTIWEEGASRYWGV</sequence>
<evidence type="ECO:0000313" key="5">
    <source>
        <dbReference type="Proteomes" id="UP000286038"/>
    </source>
</evidence>
<dbReference type="SUPFAM" id="SSF52540">
    <property type="entry name" value="P-loop containing nucleoside triphosphate hydrolases"/>
    <property type="match status" value="1"/>
</dbReference>
<evidence type="ECO:0000313" key="3">
    <source>
        <dbReference type="EMBL" id="RHM40809.1"/>
    </source>
</evidence>
<dbReference type="RefSeq" id="WP_117775545.1">
    <property type="nucleotide sequence ID" value="NZ_CABJDM010000027.1"/>
</dbReference>
<dbReference type="EMBL" id="QRPV01000027">
    <property type="protein sequence ID" value="RHM40809.1"/>
    <property type="molecule type" value="Genomic_DNA"/>
</dbReference>